<dbReference type="InterPro" id="IPR054839">
    <property type="entry name" value="puhB_PGC"/>
</dbReference>
<evidence type="ECO:0000313" key="5">
    <source>
        <dbReference type="Proteomes" id="UP000740754"/>
    </source>
</evidence>
<keyword evidence="2" id="KW-0812">Transmembrane</keyword>
<feature type="transmembrane region" description="Helical" evidence="2">
    <location>
        <begin position="71"/>
        <end position="93"/>
    </location>
</feature>
<evidence type="ECO:0000256" key="2">
    <source>
        <dbReference type="SAM" id="Phobius"/>
    </source>
</evidence>
<gene>
    <name evidence="4" type="ORF">HF203_04220</name>
</gene>
<feature type="compositionally biased region" description="Acidic residues" evidence="1">
    <location>
        <begin position="193"/>
        <end position="206"/>
    </location>
</feature>
<dbReference type="RefSeq" id="WP_168666877.1">
    <property type="nucleotide sequence ID" value="NZ_JAAXKX010000003.1"/>
</dbReference>
<organism evidence="4 5">
    <name type="scientific">Marichromatium bheemlicum</name>
    <dbReference type="NCBI Taxonomy" id="365339"/>
    <lineage>
        <taxon>Bacteria</taxon>
        <taxon>Pseudomonadati</taxon>
        <taxon>Pseudomonadota</taxon>
        <taxon>Gammaproteobacteria</taxon>
        <taxon>Chromatiales</taxon>
        <taxon>Chromatiaceae</taxon>
        <taxon>Marichromatium</taxon>
    </lineage>
</organism>
<keyword evidence="2" id="KW-0472">Membrane</keyword>
<evidence type="ECO:0000313" key="4">
    <source>
        <dbReference type="EMBL" id="NKN32423.1"/>
    </source>
</evidence>
<dbReference type="InterPro" id="IPR005182">
    <property type="entry name" value="YdbS-like_PH"/>
</dbReference>
<feature type="domain" description="YdbS-like PH" evidence="3">
    <location>
        <begin position="94"/>
        <end position="180"/>
    </location>
</feature>
<dbReference type="EMBL" id="JAAXKX010000003">
    <property type="protein sequence ID" value="NKN32423.1"/>
    <property type="molecule type" value="Genomic_DNA"/>
</dbReference>
<evidence type="ECO:0000259" key="3">
    <source>
        <dbReference type="Pfam" id="PF03703"/>
    </source>
</evidence>
<proteinExistence type="predicted"/>
<feature type="transmembrane region" description="Helical" evidence="2">
    <location>
        <begin position="105"/>
        <end position="122"/>
    </location>
</feature>
<evidence type="ECO:0000256" key="1">
    <source>
        <dbReference type="SAM" id="MobiDB-lite"/>
    </source>
</evidence>
<name>A0ABX1I5G6_9GAMM</name>
<reference evidence="4 5" key="1">
    <citation type="submission" date="2020-04" db="EMBL/GenBank/DDBJ databases">
        <title>Draft Whole-Genome sequence of Marichromatium bheemlicum DSM 18632, type strain.</title>
        <authorList>
            <person name="Kyndt J.A."/>
            <person name="Meyer T.E."/>
        </authorList>
    </citation>
    <scope>NUCLEOTIDE SEQUENCE [LARGE SCALE GENOMIC DNA]</scope>
    <source>
        <strain evidence="4 5">DSM 18632</strain>
    </source>
</reference>
<keyword evidence="2" id="KW-1133">Transmembrane helix</keyword>
<keyword evidence="5" id="KW-1185">Reference proteome</keyword>
<dbReference type="NCBIfam" id="NF040894">
    <property type="entry name" value="puhB_PGC"/>
    <property type="match status" value="1"/>
</dbReference>
<feature type="region of interest" description="Disordered" evidence="1">
    <location>
        <begin position="193"/>
        <end position="213"/>
    </location>
</feature>
<sequence>MKEYDFEPIRGLPEQLPPGEELLWQGAPRWTTLARRAFHVRKIAVYFLLLAVVLAFGWAEQGGVAAVVQGTLWIALLAALAIGALALLAWGMARTTVYTITSRRLVMRIGVALPMMMNLPFAQIRSVDLRRYADGTGDIPLLLAESARPSYVLFWPHVRPWTFSPPRPMLRAIPDVDRVAGVLADALKAFAETGEDQDGARDDEAESSPAAAS</sequence>
<dbReference type="Proteomes" id="UP000740754">
    <property type="component" value="Unassembled WGS sequence"/>
</dbReference>
<protein>
    <submittedName>
        <fullName evidence="4">PH domain-containing protein</fullName>
    </submittedName>
</protein>
<dbReference type="Pfam" id="PF03703">
    <property type="entry name" value="bPH_2"/>
    <property type="match status" value="1"/>
</dbReference>
<feature type="transmembrane region" description="Helical" evidence="2">
    <location>
        <begin position="43"/>
        <end position="59"/>
    </location>
</feature>
<accession>A0ABX1I5G6</accession>
<comment type="caution">
    <text evidence="4">The sequence shown here is derived from an EMBL/GenBank/DDBJ whole genome shotgun (WGS) entry which is preliminary data.</text>
</comment>